<dbReference type="InterPro" id="IPR036282">
    <property type="entry name" value="Glutathione-S-Trfase_C_sf"/>
</dbReference>
<accession>A0A844QJS4</accession>
<reference evidence="2 3" key="1">
    <citation type="submission" date="2019-12" db="EMBL/GenBank/DDBJ databases">
        <title>Nitratireductor arenosus sp. nov., Isolated from sea sand, Jeju island, South Korea.</title>
        <authorList>
            <person name="Kim W."/>
        </authorList>
    </citation>
    <scope>NUCLEOTIDE SEQUENCE [LARGE SCALE GENOMIC DNA]</scope>
    <source>
        <strain evidence="2 3">CAU 1489</strain>
    </source>
</reference>
<evidence type="ECO:0000259" key="1">
    <source>
        <dbReference type="PROSITE" id="PS50404"/>
    </source>
</evidence>
<comment type="caution">
    <text evidence="2">The sequence shown here is derived from an EMBL/GenBank/DDBJ whole genome shotgun (WGS) entry which is preliminary data.</text>
</comment>
<dbReference type="AlphaFoldDB" id="A0A844QJS4"/>
<dbReference type="RefSeq" id="WP_156716052.1">
    <property type="nucleotide sequence ID" value="NZ_WPHG01000011.1"/>
</dbReference>
<dbReference type="GO" id="GO:0016740">
    <property type="term" value="F:transferase activity"/>
    <property type="evidence" value="ECO:0007669"/>
    <property type="project" value="UniProtKB-KW"/>
</dbReference>
<dbReference type="InterPro" id="IPR004045">
    <property type="entry name" value="Glutathione_S-Trfase_N"/>
</dbReference>
<keyword evidence="3" id="KW-1185">Reference proteome</keyword>
<dbReference type="InterPro" id="IPR036249">
    <property type="entry name" value="Thioredoxin-like_sf"/>
</dbReference>
<sequence>MTILLYELVGADLQRPFSPHCWKAAMALAHKNVPFERVPTPFTRVATIENGSGRTVPLIRDGDRVVGDSFDIALYLEKTYPDRPTLFGGPGGQAMARFVERWTQAVVHGFIGGALLADINACLAAPDQAYFRRSREARFGKTLEEAGAGRHEGLDGFRRQLEPLRATLAVQPFIGGQGPLFCDYIVFGAFQWARVVSSFRLLDADDPVAAWLERCLALHDGLAGRVAAAA</sequence>
<dbReference type="Gene3D" id="3.40.30.10">
    <property type="entry name" value="Glutaredoxin"/>
    <property type="match status" value="1"/>
</dbReference>
<dbReference type="EMBL" id="WPHG01000011">
    <property type="protein sequence ID" value="MVB00137.1"/>
    <property type="molecule type" value="Genomic_DNA"/>
</dbReference>
<keyword evidence="2" id="KW-0808">Transferase</keyword>
<dbReference type="CDD" id="cd03038">
    <property type="entry name" value="GST_N_etherase_LigE"/>
    <property type="match status" value="1"/>
</dbReference>
<dbReference type="Pfam" id="PF22041">
    <property type="entry name" value="GST_C_7"/>
    <property type="match status" value="1"/>
</dbReference>
<dbReference type="Gene3D" id="1.20.1050.10">
    <property type="match status" value="1"/>
</dbReference>
<protein>
    <submittedName>
        <fullName evidence="2">Glutathione S-transferase family protein</fullName>
    </submittedName>
</protein>
<dbReference type="InterPro" id="IPR054416">
    <property type="entry name" value="GST_UstS-like_C"/>
</dbReference>
<dbReference type="PROSITE" id="PS50404">
    <property type="entry name" value="GST_NTER"/>
    <property type="match status" value="1"/>
</dbReference>
<dbReference type="Pfam" id="PF13417">
    <property type="entry name" value="GST_N_3"/>
    <property type="match status" value="1"/>
</dbReference>
<gene>
    <name evidence="2" type="ORF">GN330_23090</name>
</gene>
<evidence type="ECO:0000313" key="2">
    <source>
        <dbReference type="EMBL" id="MVB00137.1"/>
    </source>
</evidence>
<organism evidence="2 3">
    <name type="scientific">Nitratireductor arenosus</name>
    <dbReference type="NCBI Taxonomy" id="2682096"/>
    <lineage>
        <taxon>Bacteria</taxon>
        <taxon>Pseudomonadati</taxon>
        <taxon>Pseudomonadota</taxon>
        <taxon>Alphaproteobacteria</taxon>
        <taxon>Hyphomicrobiales</taxon>
        <taxon>Phyllobacteriaceae</taxon>
        <taxon>Nitratireductor</taxon>
    </lineage>
</organism>
<dbReference type="Proteomes" id="UP000463224">
    <property type="component" value="Unassembled WGS sequence"/>
</dbReference>
<dbReference type="SUPFAM" id="SSF47616">
    <property type="entry name" value="GST C-terminal domain-like"/>
    <property type="match status" value="1"/>
</dbReference>
<name>A0A844QJS4_9HYPH</name>
<evidence type="ECO:0000313" key="3">
    <source>
        <dbReference type="Proteomes" id="UP000463224"/>
    </source>
</evidence>
<feature type="domain" description="GST N-terminal" evidence="1">
    <location>
        <begin position="8"/>
        <end position="84"/>
    </location>
</feature>
<dbReference type="SUPFAM" id="SSF52833">
    <property type="entry name" value="Thioredoxin-like"/>
    <property type="match status" value="1"/>
</dbReference>
<proteinExistence type="predicted"/>
<dbReference type="CDD" id="cd03202">
    <property type="entry name" value="GST_C_etherase_LigE"/>
    <property type="match status" value="1"/>
</dbReference>